<evidence type="ECO:0000256" key="6">
    <source>
        <dbReference type="PIRNR" id="PIRNR036525"/>
    </source>
</evidence>
<evidence type="ECO:0000256" key="5">
    <source>
        <dbReference type="ARBA" id="ARBA00022691"/>
    </source>
</evidence>
<evidence type="ECO:0000313" key="8">
    <source>
        <dbReference type="EMBL" id="UUP19741.1"/>
    </source>
</evidence>
<name>A0ABY5MQZ4_9HYPH</name>
<dbReference type="EMBL" id="CP030942">
    <property type="protein sequence ID" value="UUP19741.1"/>
    <property type="molecule type" value="Genomic_DNA"/>
</dbReference>
<sequence length="257" mass="27961">MRRLSIIGIGTGNPEHMTVQGVGALNRADVVLIPRKGAAKEDLADLRRAICDRFLANPVTRIIEFDLPERDAGDPSYRKGVDDWHAAIADLYAALLAEHTGENGHAAFLVWGDPSLYDSTLRIVERLRADAGMELMLDVVPGITSIQALAASHGMPLNTIGGAVHITTGRKLRAEGFPQTADTALVMLDGGCAFRDLPGDAYDIFWGAYLGTPDEIAIAGRLDDVAQEIEEARASARAAKGWIMDTYLLRRRDTRER</sequence>
<dbReference type="GO" id="GO:0032259">
    <property type="term" value="P:methylation"/>
    <property type="evidence" value="ECO:0007669"/>
    <property type="project" value="UniProtKB-KW"/>
</dbReference>
<comment type="catalytic activity">
    <reaction evidence="6">
        <text>precorrin-5 + S-adenosyl-L-methionine + H2O = precorrin-6A + acetate + S-adenosyl-L-homocysteine + 2 H(+)</text>
        <dbReference type="Rhea" id="RHEA:18261"/>
        <dbReference type="ChEBI" id="CHEBI:15377"/>
        <dbReference type="ChEBI" id="CHEBI:15378"/>
        <dbReference type="ChEBI" id="CHEBI:30089"/>
        <dbReference type="ChEBI" id="CHEBI:57856"/>
        <dbReference type="ChEBI" id="CHEBI:59789"/>
        <dbReference type="ChEBI" id="CHEBI:77871"/>
        <dbReference type="ChEBI" id="CHEBI:77872"/>
        <dbReference type="EC" id="2.1.1.152"/>
    </reaction>
</comment>
<dbReference type="InterPro" id="IPR035996">
    <property type="entry name" value="4pyrrol_Methylase_sf"/>
</dbReference>
<proteinExistence type="predicted"/>
<accession>A0ABY5MQZ4</accession>
<dbReference type="Gene3D" id="3.30.950.10">
    <property type="entry name" value="Methyltransferase, Cobalt-precorrin-4 Transmethylase, Domain 2"/>
    <property type="match status" value="1"/>
</dbReference>
<gene>
    <name evidence="8" type="primary">cobI_2</name>
    <name evidence="8" type="ORF">NTH_04255</name>
</gene>
<evidence type="ECO:0000313" key="9">
    <source>
        <dbReference type="Proteomes" id="UP001342418"/>
    </source>
</evidence>
<dbReference type="InterPro" id="IPR000878">
    <property type="entry name" value="4pyrrol_Mease"/>
</dbReference>
<dbReference type="RefSeq" id="WP_338532196.1">
    <property type="nucleotide sequence ID" value="NZ_CP030942.1"/>
</dbReference>
<keyword evidence="5 6" id="KW-0949">S-adenosyl-L-methionine</keyword>
<dbReference type="PANTHER" id="PTHR43467:SF1">
    <property type="entry name" value="PRECORRIN-6A SYNTHASE [DEACETYLATING]"/>
    <property type="match status" value="1"/>
</dbReference>
<comment type="pathway">
    <text evidence="1">Cofactor biosynthesis; adenosylcobalamin biosynthesis.</text>
</comment>
<evidence type="ECO:0000259" key="7">
    <source>
        <dbReference type="Pfam" id="PF00590"/>
    </source>
</evidence>
<dbReference type="NCBIfam" id="TIGR02434">
    <property type="entry name" value="CobF"/>
    <property type="match status" value="1"/>
</dbReference>
<evidence type="ECO:0000256" key="2">
    <source>
        <dbReference type="ARBA" id="ARBA00022573"/>
    </source>
</evidence>
<evidence type="ECO:0000256" key="3">
    <source>
        <dbReference type="ARBA" id="ARBA00022603"/>
    </source>
</evidence>
<organism evidence="8 9">
    <name type="scientific">Nitratireductor thuwali</name>
    <dbReference type="NCBI Taxonomy" id="2267699"/>
    <lineage>
        <taxon>Bacteria</taxon>
        <taxon>Pseudomonadati</taxon>
        <taxon>Pseudomonadota</taxon>
        <taxon>Alphaproteobacteria</taxon>
        <taxon>Hyphomicrobiales</taxon>
        <taxon>Phyllobacteriaceae</taxon>
        <taxon>Nitratireductor</taxon>
    </lineage>
</organism>
<dbReference type="InterPro" id="IPR012797">
    <property type="entry name" value="CobF"/>
</dbReference>
<keyword evidence="3 6" id="KW-0489">Methyltransferase</keyword>
<evidence type="ECO:0000256" key="4">
    <source>
        <dbReference type="ARBA" id="ARBA00022679"/>
    </source>
</evidence>
<keyword evidence="4 6" id="KW-0808">Transferase</keyword>
<dbReference type="CDD" id="cd11643">
    <property type="entry name" value="Precorrin-6A-synthase"/>
    <property type="match status" value="1"/>
</dbReference>
<keyword evidence="9" id="KW-1185">Reference proteome</keyword>
<dbReference type="Proteomes" id="UP001342418">
    <property type="component" value="Plasmid p1536_1"/>
</dbReference>
<reference evidence="8 9" key="1">
    <citation type="submission" date="2018-07" db="EMBL/GenBank/DDBJ databases">
        <title>Genome sequence of Nitratireductor thuwali#1536.</title>
        <authorList>
            <person name="Michoud G."/>
            <person name="Merlino G."/>
            <person name="Sefrji F.O."/>
            <person name="Daffonchio D."/>
        </authorList>
    </citation>
    <scope>NUCLEOTIDE SEQUENCE [LARGE SCALE GENOMIC DNA]</scope>
    <source>
        <strain evidence="8 9">Nit1536</strain>
        <plasmid evidence="8 9">p1536_1</plasmid>
    </source>
</reference>
<dbReference type="Pfam" id="PF00590">
    <property type="entry name" value="TP_methylase"/>
    <property type="match status" value="1"/>
</dbReference>
<dbReference type="PIRSF" id="PIRSF036525">
    <property type="entry name" value="CobF"/>
    <property type="match status" value="1"/>
</dbReference>
<comment type="function">
    <text evidence="6">Catalyzes the methylation of C-1 in precorrin-5 and the subsequent extrusion of acetic acid from the resulting intermediate to form cobalt-precorrin-6A.</text>
</comment>
<keyword evidence="2" id="KW-0169">Cobalamin biosynthesis</keyword>
<keyword evidence="8" id="KW-0614">Plasmid</keyword>
<dbReference type="EC" id="2.1.1.152" evidence="6"/>
<dbReference type="InterPro" id="IPR014777">
    <property type="entry name" value="4pyrrole_Mease_sub1"/>
</dbReference>
<dbReference type="InterPro" id="IPR014776">
    <property type="entry name" value="4pyrrole_Mease_sub2"/>
</dbReference>
<dbReference type="PANTHER" id="PTHR43467">
    <property type="entry name" value="COBALT-PRECORRIN-2 C(20)-METHYLTRANSFERASE"/>
    <property type="match status" value="1"/>
</dbReference>
<protein>
    <recommendedName>
        <fullName evidence="6">Precorrin-6A synthase [deacetylating]</fullName>
        <ecNumber evidence="6">2.1.1.152</ecNumber>
    </recommendedName>
</protein>
<evidence type="ECO:0000256" key="1">
    <source>
        <dbReference type="ARBA" id="ARBA00004953"/>
    </source>
</evidence>
<feature type="domain" description="Tetrapyrrole methylase" evidence="7">
    <location>
        <begin position="4"/>
        <end position="225"/>
    </location>
</feature>
<dbReference type="Gene3D" id="3.40.1010.10">
    <property type="entry name" value="Cobalt-precorrin-4 Transmethylase, Domain 1"/>
    <property type="match status" value="1"/>
</dbReference>
<dbReference type="GO" id="GO:0030788">
    <property type="term" value="F:precorrin-2 C20-methyltransferase activity"/>
    <property type="evidence" value="ECO:0007669"/>
    <property type="project" value="UniProtKB-EC"/>
</dbReference>
<dbReference type="SUPFAM" id="SSF53790">
    <property type="entry name" value="Tetrapyrrole methylase"/>
    <property type="match status" value="1"/>
</dbReference>
<geneLocation type="plasmid" evidence="8 9">
    <name>p1536_1</name>
</geneLocation>